<dbReference type="EMBL" id="QWGE01000007">
    <property type="protein sequence ID" value="RIJ33486.1"/>
    <property type="molecule type" value="Genomic_DNA"/>
</dbReference>
<keyword evidence="3" id="KW-1185">Reference proteome</keyword>
<gene>
    <name evidence="2" type="ORF">D1627_17895</name>
</gene>
<keyword evidence="1" id="KW-0472">Membrane</keyword>
<feature type="transmembrane region" description="Helical" evidence="1">
    <location>
        <begin position="36"/>
        <end position="56"/>
    </location>
</feature>
<keyword evidence="1" id="KW-0812">Transmembrane</keyword>
<protein>
    <submittedName>
        <fullName evidence="2">Uncharacterized protein</fullName>
    </submittedName>
</protein>
<reference evidence="3" key="1">
    <citation type="submission" date="2018-08" db="EMBL/GenBank/DDBJ databases">
        <title>Mucilaginibacter sp. MYSH2.</title>
        <authorList>
            <person name="Seo T."/>
        </authorList>
    </citation>
    <scope>NUCLEOTIDE SEQUENCE [LARGE SCALE GENOMIC DNA]</scope>
    <source>
        <strain evidence="3">KIRAN</strain>
    </source>
</reference>
<keyword evidence="1" id="KW-1133">Transmembrane helix</keyword>
<accession>A0A399RP90</accession>
<dbReference type="Proteomes" id="UP000266005">
    <property type="component" value="Unassembled WGS sequence"/>
</dbReference>
<proteinExistence type="predicted"/>
<evidence type="ECO:0000313" key="2">
    <source>
        <dbReference type="EMBL" id="RIJ33486.1"/>
    </source>
</evidence>
<organism evidence="2 3">
    <name type="scientific">Pontibacter oryzae</name>
    <dbReference type="NCBI Taxonomy" id="2304593"/>
    <lineage>
        <taxon>Bacteria</taxon>
        <taxon>Pseudomonadati</taxon>
        <taxon>Bacteroidota</taxon>
        <taxon>Cytophagia</taxon>
        <taxon>Cytophagales</taxon>
        <taxon>Hymenobacteraceae</taxon>
        <taxon>Pontibacter</taxon>
    </lineage>
</organism>
<name>A0A399RP90_9BACT</name>
<evidence type="ECO:0000313" key="3">
    <source>
        <dbReference type="Proteomes" id="UP000266005"/>
    </source>
</evidence>
<comment type="caution">
    <text evidence="2">The sequence shown here is derived from an EMBL/GenBank/DDBJ whole genome shotgun (WGS) entry which is preliminary data.</text>
</comment>
<dbReference type="AlphaFoldDB" id="A0A399RP90"/>
<evidence type="ECO:0000256" key="1">
    <source>
        <dbReference type="SAM" id="Phobius"/>
    </source>
</evidence>
<sequence length="59" mass="6206">MTKSIRIILLVLLIIVGWLLAGIGFTTTMGHPVNTILFLAGIGLFIGGIVSVAISANRK</sequence>
<feature type="transmembrane region" description="Helical" evidence="1">
    <location>
        <begin position="7"/>
        <end position="30"/>
    </location>
</feature>